<dbReference type="KEGG" id="cthu:HUR95_06735"/>
<keyword evidence="5" id="KW-1185">Reference proteome</keyword>
<feature type="transmembrane region" description="Helical" evidence="1">
    <location>
        <begin position="85"/>
        <end position="110"/>
    </location>
</feature>
<organism evidence="2 4">
    <name type="scientific">Caldalkalibacillus thermarum (strain TA2.A1)</name>
    <dbReference type="NCBI Taxonomy" id="986075"/>
    <lineage>
        <taxon>Bacteria</taxon>
        <taxon>Bacillati</taxon>
        <taxon>Bacillota</taxon>
        <taxon>Bacilli</taxon>
        <taxon>Bacillales</taxon>
        <taxon>Bacillaceae</taxon>
        <taxon>Caldalkalibacillus</taxon>
    </lineage>
</organism>
<keyword evidence="1" id="KW-0472">Membrane</keyword>
<dbReference type="RefSeq" id="WP_007505685.1">
    <property type="nucleotide sequence ID" value="NZ_AFCE01000155.1"/>
</dbReference>
<gene>
    <name evidence="2" type="ORF">CathTA2_2338</name>
    <name evidence="3" type="ORF">HUR95_06735</name>
</gene>
<dbReference type="AlphaFoldDB" id="F5L981"/>
<keyword evidence="1" id="KW-0812">Transmembrane</keyword>
<evidence type="ECO:0000313" key="5">
    <source>
        <dbReference type="Proteomes" id="UP000825179"/>
    </source>
</evidence>
<dbReference type="EMBL" id="AFCE01000155">
    <property type="protein sequence ID" value="EGL82103.1"/>
    <property type="molecule type" value="Genomic_DNA"/>
</dbReference>
<keyword evidence="1" id="KW-1133">Transmembrane helix</keyword>
<dbReference type="Proteomes" id="UP000010716">
    <property type="component" value="Unassembled WGS sequence"/>
</dbReference>
<dbReference type="OrthoDB" id="9809330at2"/>
<proteinExistence type="predicted"/>
<sequence>MRLELNPRKKTGLSATDSKDRSFYALRMTGKNASCFLLRAWRYGRSFTAVCVELDQSRYQALVAGDQWQQMDIFKVIRERKAAQLLGLFFEMLQMIVMTEIQSLIALLFFCFGI</sequence>
<protein>
    <submittedName>
        <fullName evidence="2">TraB determinant protein</fullName>
    </submittedName>
</protein>
<reference evidence="3 5" key="2">
    <citation type="journal article" date="2020" name="Extremophiles">
        <title>Genomic analysis of Caldalkalibacillus thermarum TA2.A1 reveals aerobic alkaliphilic metabolism and evolutionary hallmarks linking alkaliphilic bacteria and plant life.</title>
        <authorList>
            <person name="de Jong S.I."/>
            <person name="van den Broek M.A."/>
            <person name="Merkel A.Y."/>
            <person name="de la Torre Cortes P."/>
            <person name="Kalamorz F."/>
            <person name="Cook G.M."/>
            <person name="van Loosdrecht M.C.M."/>
            <person name="McMillan D.G.G."/>
        </authorList>
    </citation>
    <scope>NUCLEOTIDE SEQUENCE [LARGE SCALE GENOMIC DNA]</scope>
    <source>
        <strain evidence="3 5">TA2.A1</strain>
    </source>
</reference>
<evidence type="ECO:0000313" key="3">
    <source>
        <dbReference type="EMBL" id="QZT34934.1"/>
    </source>
</evidence>
<accession>F5L981</accession>
<evidence type="ECO:0000313" key="4">
    <source>
        <dbReference type="Proteomes" id="UP000010716"/>
    </source>
</evidence>
<evidence type="ECO:0000313" key="2">
    <source>
        <dbReference type="EMBL" id="EGL82103.1"/>
    </source>
</evidence>
<name>F5L981_CALTT</name>
<dbReference type="Proteomes" id="UP000825179">
    <property type="component" value="Chromosome"/>
</dbReference>
<evidence type="ECO:0000256" key="1">
    <source>
        <dbReference type="SAM" id="Phobius"/>
    </source>
</evidence>
<reference evidence="2 4" key="1">
    <citation type="journal article" date="2011" name="J. Bacteriol.">
        <title>Draft genome sequence of the thermoalkaliphilic Caldalkalibacillus thermarum strain TA2.A1.</title>
        <authorList>
            <person name="Kalamorz F."/>
            <person name="Keis S."/>
            <person name="McMillan D.G."/>
            <person name="Olsson K."/>
            <person name="Stanton J.A."/>
            <person name="Stockwell P."/>
            <person name="Black M.A."/>
            <person name="Klingeman D.M."/>
            <person name="Land M.L."/>
            <person name="Han C.S."/>
            <person name="Martin S.L."/>
            <person name="Becher S.A."/>
            <person name="Peddie C.J."/>
            <person name="Morgan H.W."/>
            <person name="Matthies D."/>
            <person name="Preiss L."/>
            <person name="Meier T."/>
            <person name="Brown S.D."/>
            <person name="Cook G.M."/>
        </authorList>
    </citation>
    <scope>NUCLEOTIDE SEQUENCE [LARGE SCALE GENOMIC DNA]</scope>
    <source>
        <strain evidence="2 4">TA2.A1</strain>
    </source>
</reference>
<dbReference type="EMBL" id="CP082237">
    <property type="protein sequence ID" value="QZT34934.1"/>
    <property type="molecule type" value="Genomic_DNA"/>
</dbReference>
<reference evidence="3" key="3">
    <citation type="submission" date="2021-08" db="EMBL/GenBank/DDBJ databases">
        <authorList>
            <person name="de Jong S."/>
            <person name="van den Broek M."/>
            <person name="Merkel A."/>
            <person name="de la Torre Cortes P."/>
            <person name="Kalamorz F."/>
            <person name="Cook G."/>
            <person name="van Loosdrecht M."/>
            <person name="McMillan D."/>
        </authorList>
    </citation>
    <scope>NUCLEOTIDE SEQUENCE</scope>
    <source>
        <strain evidence="3">TA2.A1</strain>
    </source>
</reference>